<proteinExistence type="predicted"/>
<accession>A0A5B8KTY0</accession>
<dbReference type="AlphaFoldDB" id="A0A5B8KTY0"/>
<keyword evidence="2" id="KW-1185">Reference proteome</keyword>
<dbReference type="EMBL" id="CP042301">
    <property type="protein sequence ID" value="QDY99022.1"/>
    <property type="molecule type" value="Genomic_DNA"/>
</dbReference>
<protein>
    <submittedName>
        <fullName evidence="1">Uncharacterized protein</fullName>
    </submittedName>
</protein>
<sequence length="101" mass="11031">MKAFWYGDGEAADAARVVAFPLWRRAGEVDAAARALAGISNVDARDEFRHGLAARFFGELEKLGLCESEQDEEVGAFFYEVELALQTLFEEALAEVTTGIG</sequence>
<dbReference type="RefSeq" id="WP_146297632.1">
    <property type="nucleotide sequence ID" value="NZ_CP042301.2"/>
</dbReference>
<evidence type="ECO:0000313" key="1">
    <source>
        <dbReference type="EMBL" id="QDY99022.1"/>
    </source>
</evidence>
<name>A0A5B8KTY0_9HYPH</name>
<dbReference type="OrthoDB" id="8117239at2"/>
<organism evidence="1 2">
    <name type="scientific">Nitratireductor mangrovi</name>
    <dbReference type="NCBI Taxonomy" id="2599600"/>
    <lineage>
        <taxon>Bacteria</taxon>
        <taxon>Pseudomonadati</taxon>
        <taxon>Pseudomonadota</taxon>
        <taxon>Alphaproteobacteria</taxon>
        <taxon>Hyphomicrobiales</taxon>
        <taxon>Phyllobacteriaceae</taxon>
        <taxon>Nitratireductor</taxon>
    </lineage>
</organism>
<dbReference type="Pfam" id="PF19551">
    <property type="entry name" value="DUF6074"/>
    <property type="match status" value="1"/>
</dbReference>
<reference evidence="1" key="1">
    <citation type="submission" date="2020-04" db="EMBL/GenBank/DDBJ databases">
        <title>Nitratireductor sp. nov. isolated from mangrove soil.</title>
        <authorList>
            <person name="Ye Y."/>
        </authorList>
    </citation>
    <scope>NUCLEOTIDE SEQUENCE</scope>
    <source>
        <strain evidence="1">SY7</strain>
    </source>
</reference>
<evidence type="ECO:0000313" key="2">
    <source>
        <dbReference type="Proteomes" id="UP000321389"/>
    </source>
</evidence>
<dbReference type="KEGG" id="niy:FQ775_00805"/>
<gene>
    <name evidence="1" type="ORF">FQ775_00805</name>
</gene>
<dbReference type="InterPro" id="IPR045720">
    <property type="entry name" value="DUF6074"/>
</dbReference>
<dbReference type="Proteomes" id="UP000321389">
    <property type="component" value="Chromosome"/>
</dbReference>